<protein>
    <recommendedName>
        <fullName evidence="3">Lipoyl-binding domain-containing protein</fullName>
    </recommendedName>
</protein>
<dbReference type="AlphaFoldDB" id="A0A382JQ24"/>
<dbReference type="SUPFAM" id="SSF51230">
    <property type="entry name" value="Single hybrid motif"/>
    <property type="match status" value="1"/>
</dbReference>
<name>A0A382JQ24_9ZZZZ</name>
<dbReference type="InterPro" id="IPR003016">
    <property type="entry name" value="2-oxoA_DH_lipoyl-BS"/>
</dbReference>
<dbReference type="InterPro" id="IPR011053">
    <property type="entry name" value="Single_hybrid_motif"/>
</dbReference>
<dbReference type="InterPro" id="IPR033753">
    <property type="entry name" value="GCV_H/Fam206"/>
</dbReference>
<evidence type="ECO:0000256" key="1">
    <source>
        <dbReference type="ARBA" id="ARBA00022823"/>
    </source>
</evidence>
<dbReference type="Gene3D" id="2.40.50.100">
    <property type="match status" value="1"/>
</dbReference>
<dbReference type="GO" id="GO:0019464">
    <property type="term" value="P:glycine decarboxylation via glycine cleavage system"/>
    <property type="evidence" value="ECO:0007669"/>
    <property type="project" value="InterPro"/>
</dbReference>
<evidence type="ECO:0008006" key="3">
    <source>
        <dbReference type="Google" id="ProtNLM"/>
    </source>
</evidence>
<evidence type="ECO:0000313" key="2">
    <source>
        <dbReference type="EMBL" id="SVC12711.1"/>
    </source>
</evidence>
<dbReference type="Pfam" id="PF01597">
    <property type="entry name" value="GCV_H"/>
    <property type="match status" value="1"/>
</dbReference>
<dbReference type="PANTHER" id="PTHR11715">
    <property type="entry name" value="GLYCINE CLEAVAGE SYSTEM H PROTEIN"/>
    <property type="match status" value="1"/>
</dbReference>
<dbReference type="PROSITE" id="PS00189">
    <property type="entry name" value="LIPOYL"/>
    <property type="match status" value="1"/>
</dbReference>
<gene>
    <name evidence="2" type="ORF">METZ01_LOCUS265565</name>
</gene>
<dbReference type="EMBL" id="UINC01074979">
    <property type="protein sequence ID" value="SVC12711.1"/>
    <property type="molecule type" value="Genomic_DNA"/>
</dbReference>
<dbReference type="PANTHER" id="PTHR11715:SF3">
    <property type="entry name" value="GLYCINE CLEAVAGE SYSTEM H PROTEIN-RELATED"/>
    <property type="match status" value="1"/>
</dbReference>
<dbReference type="InterPro" id="IPR002930">
    <property type="entry name" value="GCV_H"/>
</dbReference>
<reference evidence="2" key="1">
    <citation type="submission" date="2018-05" db="EMBL/GenBank/DDBJ databases">
        <authorList>
            <person name="Lanie J.A."/>
            <person name="Ng W.-L."/>
            <person name="Kazmierczak K.M."/>
            <person name="Andrzejewski T.M."/>
            <person name="Davidsen T.M."/>
            <person name="Wayne K.J."/>
            <person name="Tettelin H."/>
            <person name="Glass J.I."/>
            <person name="Rusch D."/>
            <person name="Podicherti R."/>
            <person name="Tsui H.-C.T."/>
            <person name="Winkler M.E."/>
        </authorList>
    </citation>
    <scope>NUCLEOTIDE SEQUENCE</scope>
</reference>
<dbReference type="GO" id="GO:0005737">
    <property type="term" value="C:cytoplasm"/>
    <property type="evidence" value="ECO:0007669"/>
    <property type="project" value="TreeGrafter"/>
</dbReference>
<dbReference type="GO" id="GO:0009249">
    <property type="term" value="P:protein lipoylation"/>
    <property type="evidence" value="ECO:0007669"/>
    <property type="project" value="TreeGrafter"/>
</dbReference>
<accession>A0A382JQ24</accession>
<sequence length="154" mass="17505">MTDLEPKSISYKRARFRTTLPAGRLYSPSHFWMEEQETSGVWRAGFTKFAARMLGDLVEHDFEVKPGDAIEVGQIIGWIEGFKATSDLYSCLNGSFRRSNPELLENLDFLRSDPYRRGWIFEAEGNPGDDAVDVHGYAQVLNLAIDKVLEQEQA</sequence>
<dbReference type="GO" id="GO:0005960">
    <property type="term" value="C:glycine cleavage complex"/>
    <property type="evidence" value="ECO:0007669"/>
    <property type="project" value="InterPro"/>
</dbReference>
<keyword evidence="1" id="KW-0450">Lipoyl</keyword>
<dbReference type="CDD" id="cd06848">
    <property type="entry name" value="GCS_H"/>
    <property type="match status" value="1"/>
</dbReference>
<proteinExistence type="predicted"/>
<organism evidence="2">
    <name type="scientific">marine metagenome</name>
    <dbReference type="NCBI Taxonomy" id="408172"/>
    <lineage>
        <taxon>unclassified sequences</taxon>
        <taxon>metagenomes</taxon>
        <taxon>ecological metagenomes</taxon>
    </lineage>
</organism>